<protein>
    <submittedName>
        <fullName evidence="3">WGS project CAEQ00000000 data, annotated contig 510</fullName>
    </submittedName>
</protein>
<evidence type="ECO:0000259" key="1">
    <source>
        <dbReference type="Pfam" id="PF20445"/>
    </source>
</evidence>
<sequence length="212" mass="23378">MEDCGGLGDTSLHDFLMEHFGETFGSPSVSMRVFMDNPSLCVSDESVLAMITNSSPYAELVRAYEIYNVMREGVDRLSARGIFSLLHWARADATNEMESVNDSVRGKLNAALFIARRNEEAIRVGNAASAVELDGAYDSVFNSKWSYVVMSDEYSKKWLGMSVVRVSEGEQPHLWSEAQADVPCKPWEPWGGDEVPGVSGKLVMATLKSHKG</sequence>
<dbReference type="NCBIfam" id="TIGR01631">
    <property type="entry name" value="Trypano_RHS"/>
    <property type="match status" value="1"/>
</dbReference>
<dbReference type="Pfam" id="PF20445">
    <property type="entry name" value="RHS_N"/>
    <property type="match status" value="1"/>
</dbReference>
<accession>F9WGK3</accession>
<dbReference type="InterPro" id="IPR006518">
    <property type="entry name" value="Trypano_RHS"/>
</dbReference>
<dbReference type="OMA" id="WGGDEVP"/>
<dbReference type="AlphaFoldDB" id="F9WGK3"/>
<dbReference type="Proteomes" id="UP000000702">
    <property type="component" value="Unassembled WGS sequence"/>
</dbReference>
<name>F9WGK3_TRYCI</name>
<dbReference type="InterPro" id="IPR056000">
    <property type="entry name" value="DUF7578"/>
</dbReference>
<evidence type="ECO:0000313" key="4">
    <source>
        <dbReference type="Proteomes" id="UP000000702"/>
    </source>
</evidence>
<reference evidence="4" key="1">
    <citation type="submission" date="2011-07" db="EMBL/GenBank/DDBJ databases">
        <title>Divergent evolution of antigenic variation in African trypanosomes.</title>
        <authorList>
            <person name="Jackson A.P."/>
            <person name="Berry A."/>
            <person name="Allison H.C."/>
            <person name="Burton P."/>
            <person name="Anderson J."/>
            <person name="Aslett M."/>
            <person name="Brown R."/>
            <person name="Corton N."/>
            <person name="Harris D."/>
            <person name="Hauser H."/>
            <person name="Gamble J."/>
            <person name="Gilderthorp R."/>
            <person name="McQuillan J."/>
            <person name="Quail M.A."/>
            <person name="Sanders M."/>
            <person name="Van Tonder A."/>
            <person name="Ginger M.L."/>
            <person name="Donelson J.E."/>
            <person name="Field M.C."/>
            <person name="Barry J.D."/>
            <person name="Berriman M."/>
            <person name="Hertz-Fowler C."/>
        </authorList>
    </citation>
    <scope>NUCLEOTIDE SEQUENCE [LARGE SCALE GENOMIC DNA]</scope>
    <source>
        <strain evidence="4">IL3000</strain>
    </source>
</reference>
<keyword evidence="4" id="KW-1185">Reference proteome</keyword>
<dbReference type="Pfam" id="PF24466">
    <property type="entry name" value="DUF7578"/>
    <property type="match status" value="1"/>
</dbReference>
<comment type="caution">
    <text evidence="3">The sequence shown here is derived from an EMBL/GenBank/DDBJ whole genome shotgun (WGS) entry which is preliminary data.</text>
</comment>
<dbReference type="VEuPathDB" id="TriTrypDB:TcIL3000_0_13620"/>
<dbReference type="InterPro" id="IPR046835">
    <property type="entry name" value="RHS_N"/>
</dbReference>
<proteinExistence type="predicted"/>
<gene>
    <name evidence="3" type="ORF">TCIL3000_0_13620</name>
</gene>
<evidence type="ECO:0000313" key="3">
    <source>
        <dbReference type="EMBL" id="CCD16440.1"/>
    </source>
</evidence>
<organism evidence="3 4">
    <name type="scientific">Trypanosoma congolense (strain IL3000)</name>
    <dbReference type="NCBI Taxonomy" id="1068625"/>
    <lineage>
        <taxon>Eukaryota</taxon>
        <taxon>Discoba</taxon>
        <taxon>Euglenozoa</taxon>
        <taxon>Kinetoplastea</taxon>
        <taxon>Metakinetoplastina</taxon>
        <taxon>Trypanosomatida</taxon>
        <taxon>Trypanosomatidae</taxon>
        <taxon>Trypanosoma</taxon>
        <taxon>Nannomonas</taxon>
    </lineage>
</organism>
<feature type="domain" description="DUF7578" evidence="2">
    <location>
        <begin position="8"/>
        <end position="65"/>
    </location>
</feature>
<dbReference type="EMBL" id="CAEQ01002281">
    <property type="protein sequence ID" value="CCD16440.1"/>
    <property type="molecule type" value="Genomic_DNA"/>
</dbReference>
<feature type="domain" description="Retrotransposon hot spot protein N-terminal" evidence="1">
    <location>
        <begin position="137"/>
        <end position="211"/>
    </location>
</feature>
<evidence type="ECO:0000259" key="2">
    <source>
        <dbReference type="Pfam" id="PF24466"/>
    </source>
</evidence>
<reference evidence="3 4" key="2">
    <citation type="journal article" date="2012" name="Proc. Natl. Acad. Sci. U.S.A.">
        <title>Antigenic diversity is generated by distinct evolutionary mechanisms in African trypanosome species.</title>
        <authorList>
            <person name="Jackson A.P."/>
            <person name="Berry A."/>
            <person name="Aslett M."/>
            <person name="Allison H.C."/>
            <person name="Burton P."/>
            <person name="Vavrova-Anderson J."/>
            <person name="Brown R."/>
            <person name="Browne H."/>
            <person name="Corton N."/>
            <person name="Hauser H."/>
            <person name="Gamble J."/>
            <person name="Gilderthorp R."/>
            <person name="Marcello L."/>
            <person name="McQuillan J."/>
            <person name="Otto T.D."/>
            <person name="Quail M.A."/>
            <person name="Sanders M.J."/>
            <person name="van Tonder A."/>
            <person name="Ginger M.L."/>
            <person name="Field M.C."/>
            <person name="Barry J.D."/>
            <person name="Hertz-Fowler C."/>
            <person name="Berriman M."/>
        </authorList>
    </citation>
    <scope>NUCLEOTIDE SEQUENCE [LARGE SCALE GENOMIC DNA]</scope>
    <source>
        <strain evidence="3 4">IL3000</strain>
    </source>
</reference>